<protein>
    <submittedName>
        <fullName evidence="2">Uncharacterized protein</fullName>
    </submittedName>
</protein>
<sequence>MSALCTGCCPCTRTRPGRRPPYGPPAAIRKGPVTSPYAGTPGPSATTSVPPTCAPWPIPRNSGSSSPSPSAS</sequence>
<proteinExistence type="predicted"/>
<dbReference type="EMBL" id="CP023691">
    <property type="protein sequence ID" value="QEV51306.1"/>
    <property type="molecule type" value="Genomic_DNA"/>
</dbReference>
<dbReference type="Proteomes" id="UP000325458">
    <property type="component" value="Chromosome"/>
</dbReference>
<dbReference type="KEGG" id="spla:CP981_06160"/>
<evidence type="ECO:0000313" key="2">
    <source>
        <dbReference type="EMBL" id="QEV51306.1"/>
    </source>
</evidence>
<reference evidence="2 3" key="1">
    <citation type="submission" date="2017-09" db="EMBL/GenBank/DDBJ databases">
        <authorList>
            <person name="Lee N."/>
            <person name="Cho B.-K."/>
        </authorList>
    </citation>
    <scope>NUCLEOTIDE SEQUENCE [LARGE SCALE GENOMIC DNA]</scope>
    <source>
        <strain evidence="2 3">ATCC 23948</strain>
    </source>
</reference>
<feature type="region of interest" description="Disordered" evidence="1">
    <location>
        <begin position="16"/>
        <end position="72"/>
    </location>
</feature>
<feature type="compositionally biased region" description="Low complexity" evidence="1">
    <location>
        <begin position="59"/>
        <end position="72"/>
    </location>
</feature>
<name>A0AAE6NGC3_STRPT</name>
<dbReference type="AlphaFoldDB" id="A0AAE6NGC3"/>
<evidence type="ECO:0000256" key="1">
    <source>
        <dbReference type="SAM" id="MobiDB-lite"/>
    </source>
</evidence>
<gene>
    <name evidence="2" type="ORF">CP981_06160</name>
</gene>
<evidence type="ECO:0000313" key="3">
    <source>
        <dbReference type="Proteomes" id="UP000325458"/>
    </source>
</evidence>
<organism evidence="2 3">
    <name type="scientific">Streptomyces platensis</name>
    <dbReference type="NCBI Taxonomy" id="58346"/>
    <lineage>
        <taxon>Bacteria</taxon>
        <taxon>Bacillati</taxon>
        <taxon>Actinomycetota</taxon>
        <taxon>Actinomycetes</taxon>
        <taxon>Kitasatosporales</taxon>
        <taxon>Streptomycetaceae</taxon>
        <taxon>Streptomyces</taxon>
    </lineage>
</organism>
<accession>A0AAE6NGC3</accession>